<name>A0ABU6V936_9FABA</name>
<comment type="caution">
    <text evidence="1">The sequence shown here is derived from an EMBL/GenBank/DDBJ whole genome shotgun (WGS) entry which is preliminary data.</text>
</comment>
<evidence type="ECO:0000313" key="2">
    <source>
        <dbReference type="Proteomes" id="UP001341840"/>
    </source>
</evidence>
<sequence length="138" mass="15789">MSFRDQVPLETPSFDLGVEEPLLTTQTMQAIDEIDEQLRQNPGLLQSPKLSRTFDILADMEKRVAIWGTIPKGNNEFLSIFNLKGDKCLEAIRYQFKSMAPTKHIDIQVVSIMCHILNRTPGKRFQNLIYCVPPELLV</sequence>
<proteinExistence type="predicted"/>
<dbReference type="Proteomes" id="UP001341840">
    <property type="component" value="Unassembled WGS sequence"/>
</dbReference>
<evidence type="ECO:0000313" key="1">
    <source>
        <dbReference type="EMBL" id="MED6168686.1"/>
    </source>
</evidence>
<accession>A0ABU6V936</accession>
<keyword evidence="2" id="KW-1185">Reference proteome</keyword>
<reference evidence="1 2" key="1">
    <citation type="journal article" date="2023" name="Plants (Basel)">
        <title>Bridging the Gap: Combining Genomics and Transcriptomics Approaches to Understand Stylosanthes scabra, an Orphan Legume from the Brazilian Caatinga.</title>
        <authorList>
            <person name="Ferreira-Neto J.R.C."/>
            <person name="da Silva M.D."/>
            <person name="Binneck E."/>
            <person name="de Melo N.F."/>
            <person name="da Silva R.H."/>
            <person name="de Melo A.L.T.M."/>
            <person name="Pandolfi V."/>
            <person name="Bustamante F.O."/>
            <person name="Brasileiro-Vidal A.C."/>
            <person name="Benko-Iseppon A.M."/>
        </authorList>
    </citation>
    <scope>NUCLEOTIDE SEQUENCE [LARGE SCALE GENOMIC DNA]</scope>
    <source>
        <tissue evidence="1">Leaves</tissue>
    </source>
</reference>
<protein>
    <submittedName>
        <fullName evidence="1">Uncharacterized protein</fullName>
    </submittedName>
</protein>
<gene>
    <name evidence="1" type="ORF">PIB30_013668</name>
</gene>
<organism evidence="1 2">
    <name type="scientific">Stylosanthes scabra</name>
    <dbReference type="NCBI Taxonomy" id="79078"/>
    <lineage>
        <taxon>Eukaryota</taxon>
        <taxon>Viridiplantae</taxon>
        <taxon>Streptophyta</taxon>
        <taxon>Embryophyta</taxon>
        <taxon>Tracheophyta</taxon>
        <taxon>Spermatophyta</taxon>
        <taxon>Magnoliopsida</taxon>
        <taxon>eudicotyledons</taxon>
        <taxon>Gunneridae</taxon>
        <taxon>Pentapetalae</taxon>
        <taxon>rosids</taxon>
        <taxon>fabids</taxon>
        <taxon>Fabales</taxon>
        <taxon>Fabaceae</taxon>
        <taxon>Papilionoideae</taxon>
        <taxon>50 kb inversion clade</taxon>
        <taxon>dalbergioids sensu lato</taxon>
        <taxon>Dalbergieae</taxon>
        <taxon>Pterocarpus clade</taxon>
        <taxon>Stylosanthes</taxon>
    </lineage>
</organism>
<dbReference type="EMBL" id="JASCZI010151070">
    <property type="protein sequence ID" value="MED6168686.1"/>
    <property type="molecule type" value="Genomic_DNA"/>
</dbReference>